<dbReference type="AlphaFoldDB" id="A0A3S0HC15"/>
<organism evidence="1 2">
    <name type="scientific">Variovorax gossypii</name>
    <dbReference type="NCBI Taxonomy" id="1679495"/>
    <lineage>
        <taxon>Bacteria</taxon>
        <taxon>Pseudomonadati</taxon>
        <taxon>Pseudomonadota</taxon>
        <taxon>Betaproteobacteria</taxon>
        <taxon>Burkholderiales</taxon>
        <taxon>Comamonadaceae</taxon>
        <taxon>Variovorax</taxon>
    </lineage>
</organism>
<gene>
    <name evidence="1" type="ORF">EJP69_23285</name>
</gene>
<evidence type="ECO:0000313" key="2">
    <source>
        <dbReference type="Proteomes" id="UP000267418"/>
    </source>
</evidence>
<dbReference type="OrthoDB" id="8775296at2"/>
<dbReference type="RefSeq" id="WP_093304624.1">
    <property type="nucleotide sequence ID" value="NZ_RXOE01000007.1"/>
</dbReference>
<evidence type="ECO:0000313" key="1">
    <source>
        <dbReference type="EMBL" id="RTQ32196.1"/>
    </source>
</evidence>
<dbReference type="InterPro" id="IPR007497">
    <property type="entry name" value="SIMPL/DUF541"/>
</dbReference>
<reference evidence="1 2" key="1">
    <citation type="submission" date="2018-12" db="EMBL/GenBank/DDBJ databases">
        <title>The genome of Variovorax gossypii DSM 100435.</title>
        <authorList>
            <person name="Gao J."/>
            <person name="Sun J."/>
        </authorList>
    </citation>
    <scope>NUCLEOTIDE SEQUENCE [LARGE SCALE GENOMIC DNA]</scope>
    <source>
        <strain evidence="1 2">DSM 100435</strain>
    </source>
</reference>
<sequence>METYIQVAGLGDLTETIVEQRAALTITVKASKTEVALAEATKLRNDAIRTLKEAGLTPDEITEGGRDAWQPWYLKRSVGQEVAHRVLIACKETRRLYQALDALEPLFTNSRYTMGVDMQQPRFEAQDDAEAEARMAAIRHARSKASILAKEAGVTLGAVAQVEELGSQADNSGAYGDRNWGYAGGAVALASAGPGDDFEELAGARRTRTLRYRVRFLIG</sequence>
<dbReference type="Gene3D" id="3.30.110.170">
    <property type="entry name" value="Protein of unknown function (DUF541), domain 1"/>
    <property type="match status" value="1"/>
</dbReference>
<comment type="caution">
    <text evidence="1">The sequence shown here is derived from an EMBL/GenBank/DDBJ whole genome shotgun (WGS) entry which is preliminary data.</text>
</comment>
<protein>
    <submittedName>
        <fullName evidence="1">DUF541 domain-containing protein</fullName>
    </submittedName>
</protein>
<dbReference type="Gene3D" id="3.30.70.2970">
    <property type="entry name" value="Protein of unknown function (DUF541), domain 2"/>
    <property type="match status" value="1"/>
</dbReference>
<proteinExistence type="predicted"/>
<dbReference type="Proteomes" id="UP000267418">
    <property type="component" value="Unassembled WGS sequence"/>
</dbReference>
<keyword evidence="2" id="KW-1185">Reference proteome</keyword>
<dbReference type="Pfam" id="PF04402">
    <property type="entry name" value="SIMPL"/>
    <property type="match status" value="1"/>
</dbReference>
<dbReference type="EMBL" id="RXOE01000007">
    <property type="protein sequence ID" value="RTQ32196.1"/>
    <property type="molecule type" value="Genomic_DNA"/>
</dbReference>
<name>A0A3S0HC15_9BURK</name>
<accession>A0A3S0HC15</accession>